<dbReference type="AlphaFoldDB" id="A0A4Z1SP76"/>
<dbReference type="EMBL" id="VDLU01000005">
    <property type="protein sequence ID" value="TNJ26665.1"/>
    <property type="molecule type" value="Genomic_DNA"/>
</dbReference>
<evidence type="ECO:0000313" key="4">
    <source>
        <dbReference type="Proteomes" id="UP000315496"/>
    </source>
</evidence>
<keyword evidence="1" id="KW-0175">Coiled coil</keyword>
<feature type="region of interest" description="Disordered" evidence="2">
    <location>
        <begin position="356"/>
        <end position="385"/>
    </location>
</feature>
<accession>A0A4Z1SP76</accession>
<dbReference type="Proteomes" id="UP000315496">
    <property type="component" value="Chromosome 5"/>
</dbReference>
<feature type="region of interest" description="Disordered" evidence="2">
    <location>
        <begin position="123"/>
        <end position="158"/>
    </location>
</feature>
<sequence length="545" mass="59828">MGTRHNGGAGVGGELAALRARVAELEAREAGALEAAKAALRSDAERRLRAKLAINLKEELRNELYDEVRAEVVEELEHDLVSHLTDSQIERHVRRPLEEKAREIRRVLEQDMFATVEQRVQEELRSRTAKQGATPVSGPNRPVRRTGQSSTPAERAEEQRLRSQLANLEARHTKELKALNAELNGLRKAVQQQALKVDELTEANSILQSELLEAHSALSAAALAAAEAEAGRVDAGVQTPFPARDILAPFEIPVAGRPRMTSVTSLLSEGGESLVPLAAPPPAEAPLLSTDKAPGDIQHPSEPLEAIDTIDMTDSERGTPVMYADPRIRAVRDCGDHDSSPNTAPAVELARSDVDELDGGLGANPWTSNRQDPGSPDATPPKMTTPTAMPLEKAIDDTLQTQIIAHFSRELQEQTKFMETPPLQIPDVPIGGLLENAVQHLFRLWDYVEEAFCVRNVCLLQIREALDAGNIDDALRLAQAELVRCKRVKDEFGAIFDLVRKREQQKADDEPLANITAEIRSVLSECTSELLYRGFPYLEVLQAES</sequence>
<gene>
    <name evidence="3" type="ORF">GMRT_13145</name>
</gene>
<organism evidence="3 4">
    <name type="scientific">Giardia muris</name>
    <dbReference type="NCBI Taxonomy" id="5742"/>
    <lineage>
        <taxon>Eukaryota</taxon>
        <taxon>Metamonada</taxon>
        <taxon>Diplomonadida</taxon>
        <taxon>Hexamitidae</taxon>
        <taxon>Giardiinae</taxon>
        <taxon>Giardia</taxon>
    </lineage>
</organism>
<name>A0A4Z1SP76_GIAMU</name>
<evidence type="ECO:0000256" key="2">
    <source>
        <dbReference type="SAM" id="MobiDB-lite"/>
    </source>
</evidence>
<protein>
    <submittedName>
        <fullName evidence="3">Uncharacterized protein</fullName>
    </submittedName>
</protein>
<evidence type="ECO:0000313" key="3">
    <source>
        <dbReference type="EMBL" id="TNJ26665.1"/>
    </source>
</evidence>
<reference evidence="3 4" key="1">
    <citation type="submission" date="2019-05" db="EMBL/GenBank/DDBJ databases">
        <title>The compact genome of Giardia muris reveals important steps in the evolution of intestinal protozoan parasites.</title>
        <authorList>
            <person name="Xu F."/>
            <person name="Jimenez-Gonzalez A."/>
            <person name="Einarsson E."/>
            <person name="Astvaldsson A."/>
            <person name="Peirasmaki D."/>
            <person name="Eckmann L."/>
            <person name="Andersson J.O."/>
            <person name="Svard S.G."/>
            <person name="Jerlstrom-Hultqvist J."/>
        </authorList>
    </citation>
    <scope>NUCLEOTIDE SEQUENCE [LARGE SCALE GENOMIC DNA]</scope>
    <source>
        <strain evidence="3 4">Roberts-Thomson</strain>
    </source>
</reference>
<evidence type="ECO:0000256" key="1">
    <source>
        <dbReference type="SAM" id="Coils"/>
    </source>
</evidence>
<comment type="caution">
    <text evidence="3">The sequence shown here is derived from an EMBL/GenBank/DDBJ whole genome shotgun (WGS) entry which is preliminary data.</text>
</comment>
<feature type="coiled-coil region" evidence="1">
    <location>
        <begin position="162"/>
        <end position="203"/>
    </location>
</feature>
<dbReference type="VEuPathDB" id="GiardiaDB:GMRT_13145"/>
<proteinExistence type="predicted"/>
<keyword evidence="4" id="KW-1185">Reference proteome</keyword>
<feature type="region of interest" description="Disordered" evidence="2">
    <location>
        <begin position="277"/>
        <end position="301"/>
    </location>
</feature>
<dbReference type="OrthoDB" id="10254044at2759"/>